<organism evidence="16 17">
    <name type="scientific">Labedaea rhizosphaerae</name>
    <dbReference type="NCBI Taxonomy" id="598644"/>
    <lineage>
        <taxon>Bacteria</taxon>
        <taxon>Bacillati</taxon>
        <taxon>Actinomycetota</taxon>
        <taxon>Actinomycetes</taxon>
        <taxon>Pseudonocardiales</taxon>
        <taxon>Pseudonocardiaceae</taxon>
        <taxon>Labedaea</taxon>
    </lineage>
</organism>
<dbReference type="EC" id="3.4.11.2" evidence="4"/>
<dbReference type="InterPro" id="IPR014782">
    <property type="entry name" value="Peptidase_M1_dom"/>
</dbReference>
<dbReference type="PANTHER" id="PTHR11533">
    <property type="entry name" value="PROTEASE M1 ZINC METALLOPROTEASE"/>
    <property type="match status" value="1"/>
</dbReference>
<sequence length="830" mass="91481">MPSLTRTEAADRSALLTIVSYHVDLDLSTGPEVFRATTTIVFDSGDQSRSTFLDVRPETLHSITLNGVELDPAALSDGRFPLTGLAQGDGTQHNELVVVADMAYSTTAQGLHRAVDPADGKVYVYGSVFLDHAPRVFACFDQPDLKAPMTFVVTVPEDDWQVLGTGVATKRADGRWEVVQEVGQATYLTTIVAGPYASFRTVHDGVPLGLHCRASVADAVGADADEIFRVTGQCLDELHRLFGIRFPFPSFEQVFAPEFSFLSLDHPGCVLIKELYLFTTPVPRSEHETRAVVIAHGLSLQWLAGLVTNSWWNDVWLSQAFADYMAHRVPSEVTEFTGPLTTFAARRKGQAYVADQRPSTHPVAIEGKDALSALLDLDRISYFKGSSALRQLATHLGDDKLRAALRIYFDRHAYGSATYDDFNAALSEAAGRDMTDWSRRWLMTPNVTTLGADLTIADGKITAAAITQDVPASHPVYRPHTLDVGLYGPGDTHETVRVDVDGPRTELPALVGRPAPDLVLVNENDRTYAKIRYDARSLAALPERLPELESINRGMVWCTLLMGVQDGTVTPAEHLALVCDMVAAETELSIVIEVLEQARIDIADRYLDPALRPELMVRVADACRDRLTRTTKDDELGMPLLRGLIEFTADTGELRGWLNGTALPAGIELDVDLAWRIRYRLAVLGAFDEAAIEAAYQADPTTQAEAFAAKCRAARPDADAKAAAWQAITEDATLSSYRLWALAEGFWQPEQHALTEPYVARFFEEMPKVAGVHSDKVLDTLVLWLFPRYAASPRTLEHAEKFLAREDLPLALRRRAADQTDDLRRVVSTR</sequence>
<dbReference type="OrthoDB" id="100605at2"/>
<evidence type="ECO:0000256" key="6">
    <source>
        <dbReference type="ARBA" id="ARBA00022438"/>
    </source>
</evidence>
<dbReference type="NCBIfam" id="TIGR02412">
    <property type="entry name" value="pepN_strep_liv"/>
    <property type="match status" value="1"/>
</dbReference>
<dbReference type="Gene3D" id="2.60.40.1730">
    <property type="entry name" value="tricorn interacting facor f3 domain"/>
    <property type="match status" value="1"/>
</dbReference>
<dbReference type="InterPro" id="IPR012778">
    <property type="entry name" value="Pept_M1_aminopeptidase"/>
</dbReference>
<dbReference type="Gene3D" id="1.10.390.10">
    <property type="entry name" value="Neutral Protease Domain 2"/>
    <property type="match status" value="1"/>
</dbReference>
<evidence type="ECO:0000256" key="1">
    <source>
        <dbReference type="ARBA" id="ARBA00000098"/>
    </source>
</evidence>
<evidence type="ECO:0000256" key="7">
    <source>
        <dbReference type="ARBA" id="ARBA00022670"/>
    </source>
</evidence>
<dbReference type="InterPro" id="IPR024571">
    <property type="entry name" value="ERAP1-like_C_dom"/>
</dbReference>
<dbReference type="GO" id="GO:0005737">
    <property type="term" value="C:cytoplasm"/>
    <property type="evidence" value="ECO:0007669"/>
    <property type="project" value="TreeGrafter"/>
</dbReference>
<dbReference type="PRINTS" id="PR00756">
    <property type="entry name" value="ALADIPTASE"/>
</dbReference>
<evidence type="ECO:0000256" key="3">
    <source>
        <dbReference type="ARBA" id="ARBA00010136"/>
    </source>
</evidence>
<evidence type="ECO:0000313" key="16">
    <source>
        <dbReference type="EMBL" id="TDP94055.1"/>
    </source>
</evidence>
<dbReference type="EMBL" id="SNXZ01000006">
    <property type="protein sequence ID" value="TDP94055.1"/>
    <property type="molecule type" value="Genomic_DNA"/>
</dbReference>
<dbReference type="Pfam" id="PF11838">
    <property type="entry name" value="ERAP1_C"/>
    <property type="match status" value="1"/>
</dbReference>
<dbReference type="CDD" id="cd09602">
    <property type="entry name" value="M1_APN"/>
    <property type="match status" value="1"/>
</dbReference>
<evidence type="ECO:0000256" key="4">
    <source>
        <dbReference type="ARBA" id="ARBA00012564"/>
    </source>
</evidence>
<evidence type="ECO:0000256" key="13">
    <source>
        <dbReference type="ARBA" id="ARBA00031533"/>
    </source>
</evidence>
<accession>A0A4R6S5P0</accession>
<comment type="similarity">
    <text evidence="3">Belongs to the peptidase M1 family.</text>
</comment>
<keyword evidence="6 16" id="KW-0031">Aminopeptidase</keyword>
<keyword evidence="8" id="KW-0479">Metal-binding</keyword>
<dbReference type="InterPro" id="IPR027268">
    <property type="entry name" value="Peptidase_M4/M1_CTD_sf"/>
</dbReference>
<keyword evidence="10" id="KW-0862">Zinc</keyword>
<keyword evidence="11" id="KW-0482">Metalloprotease</keyword>
<evidence type="ECO:0000256" key="9">
    <source>
        <dbReference type="ARBA" id="ARBA00022801"/>
    </source>
</evidence>
<name>A0A4R6S5P0_LABRH</name>
<evidence type="ECO:0000256" key="10">
    <source>
        <dbReference type="ARBA" id="ARBA00022833"/>
    </source>
</evidence>
<keyword evidence="9" id="KW-0378">Hydrolase</keyword>
<feature type="domain" description="Peptidase M1 membrane alanine aminopeptidase" evidence="14">
    <location>
        <begin position="230"/>
        <end position="441"/>
    </location>
</feature>
<dbReference type="SUPFAM" id="SSF55486">
    <property type="entry name" value="Metalloproteases ('zincins'), catalytic domain"/>
    <property type="match status" value="1"/>
</dbReference>
<dbReference type="Proteomes" id="UP000295444">
    <property type="component" value="Unassembled WGS sequence"/>
</dbReference>
<comment type="caution">
    <text evidence="16">The sequence shown here is derived from an EMBL/GenBank/DDBJ whole genome shotgun (WGS) entry which is preliminary data.</text>
</comment>
<evidence type="ECO:0000256" key="5">
    <source>
        <dbReference type="ARBA" id="ARBA00015611"/>
    </source>
</evidence>
<keyword evidence="17" id="KW-1185">Reference proteome</keyword>
<proteinExistence type="inferred from homology"/>
<dbReference type="GO" id="GO:0070006">
    <property type="term" value="F:metalloaminopeptidase activity"/>
    <property type="evidence" value="ECO:0007669"/>
    <property type="project" value="TreeGrafter"/>
</dbReference>
<reference evidence="16 17" key="1">
    <citation type="submission" date="2019-03" db="EMBL/GenBank/DDBJ databases">
        <title>Genomic Encyclopedia of Type Strains, Phase IV (KMG-IV): sequencing the most valuable type-strain genomes for metagenomic binning, comparative biology and taxonomic classification.</title>
        <authorList>
            <person name="Goeker M."/>
        </authorList>
    </citation>
    <scope>NUCLEOTIDE SEQUENCE [LARGE SCALE GENOMIC DNA]</scope>
    <source>
        <strain evidence="16 17">DSM 45361</strain>
    </source>
</reference>
<evidence type="ECO:0000259" key="14">
    <source>
        <dbReference type="Pfam" id="PF01433"/>
    </source>
</evidence>
<keyword evidence="7" id="KW-0645">Protease</keyword>
<comment type="cofactor">
    <cofactor evidence="2">
        <name>Zn(2+)</name>
        <dbReference type="ChEBI" id="CHEBI:29105"/>
    </cofactor>
</comment>
<dbReference type="GO" id="GO:0016020">
    <property type="term" value="C:membrane"/>
    <property type="evidence" value="ECO:0007669"/>
    <property type="project" value="TreeGrafter"/>
</dbReference>
<evidence type="ECO:0000256" key="12">
    <source>
        <dbReference type="ARBA" id="ARBA00029811"/>
    </source>
</evidence>
<dbReference type="InterPro" id="IPR001930">
    <property type="entry name" value="Peptidase_M1"/>
</dbReference>
<dbReference type="InterPro" id="IPR050344">
    <property type="entry name" value="Peptidase_M1_aminopeptidases"/>
</dbReference>
<evidence type="ECO:0000313" key="17">
    <source>
        <dbReference type="Proteomes" id="UP000295444"/>
    </source>
</evidence>
<dbReference type="GO" id="GO:0008270">
    <property type="term" value="F:zinc ion binding"/>
    <property type="evidence" value="ECO:0007669"/>
    <property type="project" value="InterPro"/>
</dbReference>
<dbReference type="GO" id="GO:0016285">
    <property type="term" value="F:alanyl aminopeptidase activity"/>
    <property type="evidence" value="ECO:0007669"/>
    <property type="project" value="UniProtKB-EC"/>
</dbReference>
<evidence type="ECO:0000256" key="11">
    <source>
        <dbReference type="ARBA" id="ARBA00023049"/>
    </source>
</evidence>
<comment type="catalytic activity">
    <reaction evidence="1">
        <text>Release of an N-terminal amino acid, Xaa-|-Yaa- from a peptide, amide or arylamide. Xaa is preferably Ala, but may be most amino acids including Pro (slow action). When a terminal hydrophobic residue is followed by a prolyl residue, the two may be released as an intact Xaa-Pro dipeptide.</text>
        <dbReference type="EC" id="3.4.11.2"/>
    </reaction>
</comment>
<dbReference type="GO" id="GO:0042277">
    <property type="term" value="F:peptide binding"/>
    <property type="evidence" value="ECO:0007669"/>
    <property type="project" value="TreeGrafter"/>
</dbReference>
<dbReference type="GO" id="GO:0006508">
    <property type="term" value="P:proteolysis"/>
    <property type="evidence" value="ECO:0007669"/>
    <property type="project" value="UniProtKB-KW"/>
</dbReference>
<evidence type="ECO:0000256" key="8">
    <source>
        <dbReference type="ARBA" id="ARBA00022723"/>
    </source>
</evidence>
<dbReference type="Pfam" id="PF01433">
    <property type="entry name" value="Peptidase_M1"/>
    <property type="match status" value="1"/>
</dbReference>
<dbReference type="GO" id="GO:0043171">
    <property type="term" value="P:peptide catabolic process"/>
    <property type="evidence" value="ECO:0007669"/>
    <property type="project" value="TreeGrafter"/>
</dbReference>
<evidence type="ECO:0000256" key="2">
    <source>
        <dbReference type="ARBA" id="ARBA00001947"/>
    </source>
</evidence>
<feature type="domain" description="ERAP1-like C-terminal" evidence="15">
    <location>
        <begin position="518"/>
        <end position="825"/>
    </location>
</feature>
<dbReference type="PANTHER" id="PTHR11533:SF174">
    <property type="entry name" value="PUROMYCIN-SENSITIVE AMINOPEPTIDASE-RELATED"/>
    <property type="match status" value="1"/>
</dbReference>
<gene>
    <name evidence="16" type="ORF">EV186_106449</name>
</gene>
<dbReference type="AlphaFoldDB" id="A0A4R6S5P0"/>
<evidence type="ECO:0000259" key="15">
    <source>
        <dbReference type="Pfam" id="PF11838"/>
    </source>
</evidence>
<dbReference type="InterPro" id="IPR042097">
    <property type="entry name" value="Aminopeptidase_N-like_N_sf"/>
</dbReference>
<dbReference type="RefSeq" id="WP_133853022.1">
    <property type="nucleotide sequence ID" value="NZ_SNXZ01000006.1"/>
</dbReference>
<protein>
    <recommendedName>
        <fullName evidence="5">Aminopeptidase N</fullName>
        <ecNumber evidence="4">3.4.11.2</ecNumber>
    </recommendedName>
    <alternativeName>
        <fullName evidence="12">Alanine aminopeptidase</fullName>
    </alternativeName>
    <alternativeName>
        <fullName evidence="13">Lysyl aminopeptidase</fullName>
    </alternativeName>
</protein>
<dbReference type="GO" id="GO:0005615">
    <property type="term" value="C:extracellular space"/>
    <property type="evidence" value="ECO:0007669"/>
    <property type="project" value="TreeGrafter"/>
</dbReference>
<dbReference type="SUPFAM" id="SSF63737">
    <property type="entry name" value="Leukotriene A4 hydrolase N-terminal domain"/>
    <property type="match status" value="1"/>
</dbReference>